<dbReference type="GO" id="GO:0005576">
    <property type="term" value="C:extracellular region"/>
    <property type="evidence" value="ECO:0007669"/>
    <property type="project" value="InterPro"/>
</dbReference>
<sequence>MFTKLLSDKEVRIQNKYYNSLQLKLGTDSDSGDHLAYGSDPNSSFSLPLSDRFLWRLAIDSVDSDTSRVYFRIVNKHYSSLQLKLGTDSDSGDHLVYGSDPNSSFSLPFPDRFLWSLE</sequence>
<evidence type="ECO:0000313" key="1">
    <source>
        <dbReference type="EMBL" id="MDE1479252.1"/>
    </source>
</evidence>
<comment type="caution">
    <text evidence="1">The sequence shown here is derived from an EMBL/GenBank/DDBJ whole genome shotgun (WGS) entry which is preliminary data.</text>
</comment>
<dbReference type="InterPro" id="IPR004943">
    <property type="entry name" value="Lipoprotein_11"/>
</dbReference>
<dbReference type="Proteomes" id="UP001222434">
    <property type="component" value="Unassembled WGS sequence"/>
</dbReference>
<dbReference type="EMBL" id="JAILSO010000053">
    <property type="protein sequence ID" value="MDE1479252.1"/>
    <property type="molecule type" value="Genomic_DNA"/>
</dbReference>
<accession>A0AAJ1J8U0</accession>
<reference evidence="1" key="1">
    <citation type="submission" date="2021-08" db="EMBL/GenBank/DDBJ databases">
        <authorList>
            <person name="Papudeshi B."/>
            <person name="Bashey-Visser F."/>
        </authorList>
    </citation>
    <scope>NUCLEOTIDE SEQUENCE</scope>
    <source>
        <strain evidence="1">MC_266_E_2016</strain>
    </source>
</reference>
<organism evidence="1 2">
    <name type="scientific">Xenorhabdus bovienii</name>
    <name type="common">Xenorhabdus nematophila subsp. bovienii</name>
    <dbReference type="NCBI Taxonomy" id="40576"/>
    <lineage>
        <taxon>Bacteria</taxon>
        <taxon>Pseudomonadati</taxon>
        <taxon>Pseudomonadota</taxon>
        <taxon>Gammaproteobacteria</taxon>
        <taxon>Enterobacterales</taxon>
        <taxon>Morganellaceae</taxon>
        <taxon>Xenorhabdus</taxon>
    </lineage>
</organism>
<dbReference type="Gene3D" id="2.80.10.50">
    <property type="match status" value="1"/>
</dbReference>
<dbReference type="Pfam" id="PF03260">
    <property type="entry name" value="Lipoprotein_11"/>
    <property type="match status" value="1"/>
</dbReference>
<name>A0AAJ1J8U0_XENBV</name>
<evidence type="ECO:0000313" key="2">
    <source>
        <dbReference type="Proteomes" id="UP001222434"/>
    </source>
</evidence>
<dbReference type="AlphaFoldDB" id="A0AAJ1J8U0"/>
<gene>
    <name evidence="1" type="ORF">KKJ01_13670</name>
</gene>
<protein>
    <submittedName>
        <fullName evidence="1">Uncharacterized protein</fullName>
    </submittedName>
</protein>
<reference evidence="1" key="2">
    <citation type="journal article" date="2022" name="J. Evol. Biol.">
        <title>Pre- and post-association barriers to host switching in sympatric mutualists.</title>
        <authorList>
            <person name="Dinges Z.M."/>
            <person name="Phillips R.K."/>
            <person name="Lively C.M."/>
            <person name="Bashey F."/>
        </authorList>
    </citation>
    <scope>NUCLEOTIDE SEQUENCE</scope>
    <source>
        <strain evidence="1">MC_266_E_2016</strain>
    </source>
</reference>
<proteinExistence type="predicted"/>